<feature type="compositionally biased region" description="Basic and acidic residues" evidence="10">
    <location>
        <begin position="208"/>
        <end position="224"/>
    </location>
</feature>
<dbReference type="CDD" id="cd00054">
    <property type="entry name" value="EGF_CA"/>
    <property type="match status" value="1"/>
</dbReference>
<keyword evidence="5" id="KW-0430">Lectin</keyword>
<comment type="caution">
    <text evidence="9">Lacks conserved residue(s) required for the propagation of feature annotation.</text>
</comment>
<dbReference type="OrthoDB" id="9890094at2759"/>
<evidence type="ECO:0000259" key="14">
    <source>
        <dbReference type="PROSITE" id="PS50041"/>
    </source>
</evidence>
<dbReference type="PROSITE" id="PS01187">
    <property type="entry name" value="EGF_CA"/>
    <property type="match status" value="1"/>
</dbReference>
<dbReference type="Gene3D" id="2.10.25.10">
    <property type="entry name" value="Laminin"/>
    <property type="match status" value="1"/>
</dbReference>
<evidence type="ECO:0000256" key="3">
    <source>
        <dbReference type="ARBA" id="ARBA00022692"/>
    </source>
</evidence>
<dbReference type="GO" id="GO:0005509">
    <property type="term" value="F:calcium ion binding"/>
    <property type="evidence" value="ECO:0007669"/>
    <property type="project" value="InterPro"/>
</dbReference>
<protein>
    <submittedName>
        <fullName evidence="15">Uncharacterized LOC109520920</fullName>
    </submittedName>
</protein>
<dbReference type="InterPro" id="IPR001304">
    <property type="entry name" value="C-type_lectin-like"/>
</dbReference>
<dbReference type="GeneID" id="109520920"/>
<dbReference type="PANTHER" id="PTHR14789:SF8">
    <property type="entry name" value="C-TYPE LECTIN DOMAIN FAMILY 14 MEMBER A PRECURSOR-RELATED"/>
    <property type="match status" value="1"/>
</dbReference>
<dbReference type="PROSITE" id="PS00010">
    <property type="entry name" value="ASX_HYDROXYL"/>
    <property type="match status" value="1"/>
</dbReference>
<keyword evidence="9" id="KW-0245">EGF-like domain</keyword>
<dbReference type="PROSITE" id="PS50041">
    <property type="entry name" value="C_TYPE_LECTIN_2"/>
    <property type="match status" value="1"/>
</dbReference>
<keyword evidence="3 11" id="KW-0812">Transmembrane</keyword>
<dbReference type="OMA" id="GEPTVWR"/>
<organism evidence="15 16">
    <name type="scientific">Hippocampus comes</name>
    <name type="common">Tiger tail seahorse</name>
    <dbReference type="NCBI Taxonomy" id="109280"/>
    <lineage>
        <taxon>Eukaryota</taxon>
        <taxon>Metazoa</taxon>
        <taxon>Chordata</taxon>
        <taxon>Craniata</taxon>
        <taxon>Vertebrata</taxon>
        <taxon>Euteleostomi</taxon>
        <taxon>Actinopterygii</taxon>
        <taxon>Neopterygii</taxon>
        <taxon>Teleostei</taxon>
        <taxon>Neoteleostei</taxon>
        <taxon>Acanthomorphata</taxon>
        <taxon>Syngnathiaria</taxon>
        <taxon>Syngnathiformes</taxon>
        <taxon>Syngnathoidei</taxon>
        <taxon>Syngnathidae</taxon>
        <taxon>Hippocampus</taxon>
    </lineage>
</organism>
<evidence type="ECO:0000256" key="7">
    <source>
        <dbReference type="ARBA" id="ARBA00023136"/>
    </source>
</evidence>
<evidence type="ECO:0000256" key="6">
    <source>
        <dbReference type="ARBA" id="ARBA00022989"/>
    </source>
</evidence>
<proteinExistence type="predicted"/>
<dbReference type="AlphaFoldDB" id="A0A3Q2X7I2"/>
<sequence>MLPLPPSVFLQLLVFALTLTTGSAALDWRRRYVLHPSPLPFEQAQEVCLPYGLASFARPQELARILAAIAESPPAGSPTFWVGLKKAKNQCVVPSLPLRGFKWTQGGEDTSETLWAHEPEQTCTSVLCAGIVAQSDGSAITDWGLVPLSCKTKNRFICNLESDDGGLAGPQFASPELATPQPAGPESSQPESARPESAGPTTTGPEFTRPESEGPELSEQKPEIPEPPTPGPAGREGVGPESATPEPALPELSERPETPKPGPVGPDLVGPESTHPETAGPEPKEPGRRPDEPGHDAGAESGSGSCLHPVVAGARFLSLDPDNSSRIQVDCWSKVRLDLHCWGRGGVWRLAGGAPANLSTVCTPCGTGYRKDILGDCVDVDECSEPHGCRHECVNTAGSYTCVCAQNGTLCEPAESDAPGPFAGVLVPALVGAAIALVVLALVAGLMIWCCLRRRSKKQKEAEQRDNLAS</sequence>
<reference evidence="15" key="1">
    <citation type="submission" date="2025-08" db="UniProtKB">
        <authorList>
            <consortium name="Ensembl"/>
        </authorList>
    </citation>
    <scope>IDENTIFICATION</scope>
</reference>
<evidence type="ECO:0000313" key="15">
    <source>
        <dbReference type="Ensembl" id="ENSHCOP00000000095.1"/>
    </source>
</evidence>
<dbReference type="InterPro" id="IPR000152">
    <property type="entry name" value="EGF-type_Asp/Asn_hydroxyl_site"/>
</dbReference>
<evidence type="ECO:0000256" key="1">
    <source>
        <dbReference type="ARBA" id="ARBA00004479"/>
    </source>
</evidence>
<dbReference type="Gene3D" id="3.10.100.10">
    <property type="entry name" value="Mannose-Binding Protein A, subunit A"/>
    <property type="match status" value="1"/>
</dbReference>
<feature type="region of interest" description="Disordered" evidence="10">
    <location>
        <begin position="167"/>
        <end position="306"/>
    </location>
</feature>
<feature type="disulfide bond" evidence="9">
    <location>
        <begin position="383"/>
        <end position="393"/>
    </location>
</feature>
<feature type="transmembrane region" description="Helical" evidence="11">
    <location>
        <begin position="425"/>
        <end position="452"/>
    </location>
</feature>
<comment type="subcellular location">
    <subcellularLocation>
        <location evidence="1">Membrane</location>
        <topology evidence="1">Single-pass type I membrane protein</topology>
    </subcellularLocation>
</comment>
<dbReference type="GeneTree" id="ENSGT01030000234930"/>
<dbReference type="GO" id="GO:0030246">
    <property type="term" value="F:carbohydrate binding"/>
    <property type="evidence" value="ECO:0007669"/>
    <property type="project" value="UniProtKB-KW"/>
</dbReference>
<evidence type="ECO:0000256" key="9">
    <source>
        <dbReference type="PROSITE-ProRule" id="PRU00076"/>
    </source>
</evidence>
<dbReference type="SMART" id="SM00179">
    <property type="entry name" value="EGF_CA"/>
    <property type="match status" value="1"/>
</dbReference>
<keyword evidence="2" id="KW-0597">Phosphoprotein</keyword>
<evidence type="ECO:0000256" key="4">
    <source>
        <dbReference type="ARBA" id="ARBA00022729"/>
    </source>
</evidence>
<reference evidence="15" key="2">
    <citation type="submission" date="2025-09" db="UniProtKB">
        <authorList>
            <consortium name="Ensembl"/>
        </authorList>
    </citation>
    <scope>IDENTIFICATION</scope>
</reference>
<dbReference type="CTD" id="161198"/>
<name>A0A3Q2X7I2_HIPCM</name>
<keyword evidence="16" id="KW-1185">Reference proteome</keyword>
<keyword evidence="8 9" id="KW-1015">Disulfide bond</keyword>
<evidence type="ECO:0000256" key="2">
    <source>
        <dbReference type="ARBA" id="ARBA00022553"/>
    </source>
</evidence>
<dbReference type="InterPro" id="IPR001881">
    <property type="entry name" value="EGF-like_Ca-bd_dom"/>
</dbReference>
<dbReference type="Proteomes" id="UP000264820">
    <property type="component" value="Unplaced"/>
</dbReference>
<dbReference type="KEGG" id="hcq:109520920"/>
<evidence type="ECO:0000256" key="8">
    <source>
        <dbReference type="ARBA" id="ARBA00023157"/>
    </source>
</evidence>
<dbReference type="InterPro" id="IPR016187">
    <property type="entry name" value="CTDL_fold"/>
</dbReference>
<keyword evidence="7 11" id="KW-0472">Membrane</keyword>
<dbReference type="PANTHER" id="PTHR14789">
    <property type="entry name" value="CHONDROLECTIN VARIANT CHODLFDELTAE"/>
    <property type="match status" value="1"/>
</dbReference>
<dbReference type="RefSeq" id="XP_019734088.1">
    <property type="nucleotide sequence ID" value="XM_019878529.1"/>
</dbReference>
<feature type="domain" description="EGF-like" evidence="13">
    <location>
        <begin position="379"/>
        <end position="412"/>
    </location>
</feature>
<dbReference type="PROSITE" id="PS50026">
    <property type="entry name" value="EGF_3"/>
    <property type="match status" value="1"/>
</dbReference>
<evidence type="ECO:0000256" key="5">
    <source>
        <dbReference type="ARBA" id="ARBA00022734"/>
    </source>
</evidence>
<feature type="compositionally biased region" description="Basic and acidic residues" evidence="10">
    <location>
        <begin position="282"/>
        <end position="298"/>
    </location>
</feature>
<dbReference type="Ensembl" id="ENSHCOT00000014351.1">
    <property type="protein sequence ID" value="ENSHCOP00000000095.1"/>
    <property type="gene ID" value="ENSHCOG00000021120.1"/>
</dbReference>
<dbReference type="STRING" id="109280.ENSHCOP00000000095"/>
<feature type="domain" description="C-type lectin" evidence="14">
    <location>
        <begin position="32"/>
        <end position="159"/>
    </location>
</feature>
<dbReference type="GO" id="GO:0016020">
    <property type="term" value="C:membrane"/>
    <property type="evidence" value="ECO:0007669"/>
    <property type="project" value="UniProtKB-SubCell"/>
</dbReference>
<dbReference type="InterPro" id="IPR051505">
    <property type="entry name" value="C-type_lectin_domain"/>
</dbReference>
<evidence type="ECO:0000256" key="11">
    <source>
        <dbReference type="SAM" id="Phobius"/>
    </source>
</evidence>
<dbReference type="SUPFAM" id="SSF57196">
    <property type="entry name" value="EGF/Laminin"/>
    <property type="match status" value="1"/>
</dbReference>
<evidence type="ECO:0000259" key="13">
    <source>
        <dbReference type="PROSITE" id="PS50026"/>
    </source>
</evidence>
<evidence type="ECO:0000256" key="12">
    <source>
        <dbReference type="SAM" id="SignalP"/>
    </source>
</evidence>
<keyword evidence="6 11" id="KW-1133">Transmembrane helix</keyword>
<keyword evidence="4 12" id="KW-0732">Signal</keyword>
<dbReference type="InterPro" id="IPR018097">
    <property type="entry name" value="EGF_Ca-bd_CS"/>
</dbReference>
<evidence type="ECO:0000313" key="16">
    <source>
        <dbReference type="Proteomes" id="UP000264820"/>
    </source>
</evidence>
<dbReference type="SUPFAM" id="SSF56436">
    <property type="entry name" value="C-type lectin-like"/>
    <property type="match status" value="1"/>
</dbReference>
<dbReference type="InterPro" id="IPR016186">
    <property type="entry name" value="C-type_lectin-like/link_sf"/>
</dbReference>
<dbReference type="InterPro" id="IPR000742">
    <property type="entry name" value="EGF"/>
</dbReference>
<accession>A0A3Q2X7I2</accession>
<evidence type="ECO:0000256" key="10">
    <source>
        <dbReference type="SAM" id="MobiDB-lite"/>
    </source>
</evidence>
<feature type="signal peptide" evidence="12">
    <location>
        <begin position="1"/>
        <end position="24"/>
    </location>
</feature>
<feature type="chain" id="PRO_5018763502" evidence="12">
    <location>
        <begin position="25"/>
        <end position="470"/>
    </location>
</feature>